<keyword evidence="1" id="KW-0812">Transmembrane</keyword>
<protein>
    <submittedName>
        <fullName evidence="2">Uncharacterized protein</fullName>
    </submittedName>
</protein>
<evidence type="ECO:0000313" key="2">
    <source>
        <dbReference type="EMBL" id="RKT69956.1"/>
    </source>
</evidence>
<dbReference type="EMBL" id="RBXR01000001">
    <property type="protein sequence ID" value="RKT69956.1"/>
    <property type="molecule type" value="Genomic_DNA"/>
</dbReference>
<dbReference type="Proteomes" id="UP000272729">
    <property type="component" value="Unassembled WGS sequence"/>
</dbReference>
<proteinExistence type="predicted"/>
<name>A0A495X9A9_9PSEU</name>
<organism evidence="2 3">
    <name type="scientific">Saccharothrix variisporea</name>
    <dbReference type="NCBI Taxonomy" id="543527"/>
    <lineage>
        <taxon>Bacteria</taxon>
        <taxon>Bacillati</taxon>
        <taxon>Actinomycetota</taxon>
        <taxon>Actinomycetes</taxon>
        <taxon>Pseudonocardiales</taxon>
        <taxon>Pseudonocardiaceae</taxon>
        <taxon>Saccharothrix</taxon>
    </lineage>
</organism>
<keyword evidence="3" id="KW-1185">Reference proteome</keyword>
<reference evidence="2 3" key="1">
    <citation type="submission" date="2018-10" db="EMBL/GenBank/DDBJ databases">
        <title>Sequencing the genomes of 1000 actinobacteria strains.</title>
        <authorList>
            <person name="Klenk H.-P."/>
        </authorList>
    </citation>
    <scope>NUCLEOTIDE SEQUENCE [LARGE SCALE GENOMIC DNA]</scope>
    <source>
        <strain evidence="2 3">DSM 43911</strain>
    </source>
</reference>
<comment type="caution">
    <text evidence="2">The sequence shown here is derived from an EMBL/GenBank/DDBJ whole genome shotgun (WGS) entry which is preliminary data.</text>
</comment>
<dbReference type="AlphaFoldDB" id="A0A495X9A9"/>
<accession>A0A495X9A9</accession>
<feature type="transmembrane region" description="Helical" evidence="1">
    <location>
        <begin position="20"/>
        <end position="41"/>
    </location>
</feature>
<evidence type="ECO:0000313" key="3">
    <source>
        <dbReference type="Proteomes" id="UP000272729"/>
    </source>
</evidence>
<keyword evidence="1" id="KW-1133">Transmembrane helix</keyword>
<gene>
    <name evidence="2" type="ORF">DFJ66_3195</name>
</gene>
<evidence type="ECO:0000256" key="1">
    <source>
        <dbReference type="SAM" id="Phobius"/>
    </source>
</evidence>
<sequence length="45" mass="4508">MVAKQVFVDETGRRRGLMGVVGVALAASLLGLALVILATVVGQAG</sequence>
<keyword evidence="1" id="KW-0472">Membrane</keyword>